<feature type="region of interest" description="Disordered" evidence="1">
    <location>
        <begin position="1"/>
        <end position="28"/>
    </location>
</feature>
<evidence type="ECO:0000313" key="3">
    <source>
        <dbReference type="Proteomes" id="UP001059041"/>
    </source>
</evidence>
<proteinExistence type="predicted"/>
<protein>
    <submittedName>
        <fullName evidence="2">Uncharacterized protein</fullName>
    </submittedName>
</protein>
<comment type="caution">
    <text evidence="2">The sequence shown here is derived from an EMBL/GenBank/DDBJ whole genome shotgun (WGS) entry which is preliminary data.</text>
</comment>
<sequence>SKFDEDPFQLSSAQMQARGDMSFAHTRRNPTPFFKTSVKGSDDGNQNVALSSPYRPDKIIATNVKEELKAVLLIVESNMVLQSDWPERELLLTSQLPKHRRISNNVQMLENIETCYNHCYYNNNKKTLDDVPEKSIFEETLNHLGKSLSEACFTDRRQMKHQNIFRQNVAKLLVSYHLNSLRYRSVSQFSLNNLPQRRSSMSILCLTSM</sequence>
<reference evidence="2" key="1">
    <citation type="submission" date="2021-02" db="EMBL/GenBank/DDBJ databases">
        <title>Comparative genomics reveals that relaxation of natural selection precedes convergent phenotypic evolution of cavefish.</title>
        <authorList>
            <person name="Peng Z."/>
        </authorList>
    </citation>
    <scope>NUCLEOTIDE SEQUENCE</scope>
    <source>
        <tissue evidence="2">Muscle</tissue>
    </source>
</reference>
<keyword evidence="3" id="KW-1185">Reference proteome</keyword>
<accession>A0A9W7WD42</accession>
<name>A0A9W7WD42_TRIRA</name>
<evidence type="ECO:0000313" key="2">
    <source>
        <dbReference type="EMBL" id="KAI7793503.1"/>
    </source>
</evidence>
<evidence type="ECO:0000256" key="1">
    <source>
        <dbReference type="SAM" id="MobiDB-lite"/>
    </source>
</evidence>
<dbReference type="Proteomes" id="UP001059041">
    <property type="component" value="Linkage Group LG22"/>
</dbReference>
<organism evidence="2 3">
    <name type="scientific">Triplophysa rosa</name>
    <name type="common">Cave loach</name>
    <dbReference type="NCBI Taxonomy" id="992332"/>
    <lineage>
        <taxon>Eukaryota</taxon>
        <taxon>Metazoa</taxon>
        <taxon>Chordata</taxon>
        <taxon>Craniata</taxon>
        <taxon>Vertebrata</taxon>
        <taxon>Euteleostomi</taxon>
        <taxon>Actinopterygii</taxon>
        <taxon>Neopterygii</taxon>
        <taxon>Teleostei</taxon>
        <taxon>Ostariophysi</taxon>
        <taxon>Cypriniformes</taxon>
        <taxon>Nemacheilidae</taxon>
        <taxon>Triplophysa</taxon>
    </lineage>
</organism>
<dbReference type="AlphaFoldDB" id="A0A9W7WD42"/>
<gene>
    <name evidence="2" type="ORF">IRJ41_025025</name>
</gene>
<feature type="non-terminal residue" evidence="2">
    <location>
        <position position="209"/>
    </location>
</feature>
<dbReference type="EMBL" id="JAFHDT010000022">
    <property type="protein sequence ID" value="KAI7793503.1"/>
    <property type="molecule type" value="Genomic_DNA"/>
</dbReference>